<sequence>MTRLDYRFSGPAQREVVQILRASTVRFGAPAALRYQLLIGQAVSDLTENPTRAGVRQVDGRLHYHLRHSRSRVAGDKVRYPRHVLVCRIERSMLVIMAVGHDAMEDGMVRRIEEGDGR</sequence>
<evidence type="ECO:0000256" key="1">
    <source>
        <dbReference type="ARBA" id="ARBA00022649"/>
    </source>
</evidence>
<proteinExistence type="predicted"/>
<dbReference type="InterPro" id="IPR035093">
    <property type="entry name" value="RelE/ParE_toxin_dom_sf"/>
</dbReference>
<dbReference type="RefSeq" id="WP_227324132.1">
    <property type="nucleotide sequence ID" value="NZ_JAESVB010000040.1"/>
</dbReference>
<dbReference type="Proteomes" id="UP000708298">
    <property type="component" value="Unassembled WGS sequence"/>
</dbReference>
<dbReference type="InterPro" id="IPR007712">
    <property type="entry name" value="RelE/ParE_toxin"/>
</dbReference>
<dbReference type="AlphaFoldDB" id="A0A963YWL5"/>
<organism evidence="2 3">
    <name type="scientific">Acidisoma silvae</name>
    <dbReference type="NCBI Taxonomy" id="2802396"/>
    <lineage>
        <taxon>Bacteria</taxon>
        <taxon>Pseudomonadati</taxon>
        <taxon>Pseudomonadota</taxon>
        <taxon>Alphaproteobacteria</taxon>
        <taxon>Acetobacterales</taxon>
        <taxon>Acidocellaceae</taxon>
        <taxon>Acidisoma</taxon>
    </lineage>
</organism>
<dbReference type="Pfam" id="PF05016">
    <property type="entry name" value="ParE_toxin"/>
    <property type="match status" value="1"/>
</dbReference>
<gene>
    <name evidence="2" type="ORF">ASILVAE211_25150</name>
</gene>
<comment type="caution">
    <text evidence="2">The sequence shown here is derived from an EMBL/GenBank/DDBJ whole genome shotgun (WGS) entry which is preliminary data.</text>
</comment>
<keyword evidence="1" id="KW-1277">Toxin-antitoxin system</keyword>
<dbReference type="Gene3D" id="3.30.2310.20">
    <property type="entry name" value="RelE-like"/>
    <property type="match status" value="1"/>
</dbReference>
<dbReference type="EMBL" id="JAESVB010000040">
    <property type="protein sequence ID" value="MCB8878488.1"/>
    <property type="molecule type" value="Genomic_DNA"/>
</dbReference>
<reference evidence="2" key="1">
    <citation type="journal article" date="2021" name="Microorganisms">
        <title>Acidisoma silvae sp. nov. and Acidisomacellulosilytica sp. nov., Two Acidophilic Bacteria Isolated from Decaying Wood, Hydrolyzing Cellulose and Producing Poly-3-hydroxybutyrate.</title>
        <authorList>
            <person name="Mieszkin S."/>
            <person name="Pouder E."/>
            <person name="Uroz S."/>
            <person name="Simon-Colin C."/>
            <person name="Alain K."/>
        </authorList>
    </citation>
    <scope>NUCLEOTIDE SEQUENCE</scope>
    <source>
        <strain evidence="2">HW T2.11</strain>
    </source>
</reference>
<protein>
    <submittedName>
        <fullName evidence="2">Type II toxin-antitoxin system RelE/ParE family toxin</fullName>
    </submittedName>
</protein>
<evidence type="ECO:0000313" key="2">
    <source>
        <dbReference type="EMBL" id="MCB8878488.1"/>
    </source>
</evidence>
<evidence type="ECO:0000313" key="3">
    <source>
        <dbReference type="Proteomes" id="UP000708298"/>
    </source>
</evidence>
<accession>A0A963YWL5</accession>
<keyword evidence="3" id="KW-1185">Reference proteome</keyword>
<name>A0A963YWL5_9PROT</name>
<reference evidence="2" key="2">
    <citation type="submission" date="2021-01" db="EMBL/GenBank/DDBJ databases">
        <authorList>
            <person name="Mieszkin S."/>
            <person name="Pouder E."/>
            <person name="Alain K."/>
        </authorList>
    </citation>
    <scope>NUCLEOTIDE SEQUENCE</scope>
    <source>
        <strain evidence="2">HW T2.11</strain>
    </source>
</reference>